<name>A0A432ZSF1_9GAMM</name>
<dbReference type="InterPro" id="IPR018168">
    <property type="entry name" value="Ubi_Hdrlase_CS"/>
</dbReference>
<dbReference type="Pfam" id="PF01494">
    <property type="entry name" value="FAD_binding_3"/>
    <property type="match status" value="1"/>
</dbReference>
<dbReference type="AlphaFoldDB" id="A0A432ZSF1"/>
<proteinExistence type="inferred from homology"/>
<keyword evidence="6" id="KW-0560">Oxidoreductase</keyword>
<dbReference type="PRINTS" id="PR00420">
    <property type="entry name" value="RNGMNOXGNASE"/>
</dbReference>
<dbReference type="NCBIfam" id="TIGR01984">
    <property type="entry name" value="UbiH"/>
    <property type="match status" value="1"/>
</dbReference>
<gene>
    <name evidence="9" type="ORF">CWI84_04260</name>
</gene>
<feature type="domain" description="FAD-binding" evidence="8">
    <location>
        <begin position="10"/>
        <end position="340"/>
    </location>
</feature>
<dbReference type="EMBL" id="PIQH01000003">
    <property type="protein sequence ID" value="RUO80803.1"/>
    <property type="molecule type" value="Genomic_DNA"/>
</dbReference>
<keyword evidence="5" id="KW-0274">FAD</keyword>
<evidence type="ECO:0000256" key="5">
    <source>
        <dbReference type="ARBA" id="ARBA00022827"/>
    </source>
</evidence>
<keyword evidence="7" id="KW-0503">Monooxygenase</keyword>
<comment type="cofactor">
    <cofactor evidence="1">
        <name>FAD</name>
        <dbReference type="ChEBI" id="CHEBI:57692"/>
    </cofactor>
</comment>
<sequence>MASTGSKLIPICIAGGGLVGALCALLLAEQGLPTVVLEPREQGPSPDKRTIALAAATLAQLQQLGLLEKLAQRSAIEHIHISDRGHLGAVELHAEQAQVPALGEVVSAAALSEVLYQACQQQPLIEWRGGAGVDKLEQQQQQVSVTLTNGEQLQTALIIGADGNRSQVRESLAIATEVTDYQQVGWIATLELADDLQGWAYERFTDTGPMALLPMPQRQASLVWSVTPEHAEAMKHWSDAQFLAGAQQAFGYRAGRFIKVSQRLAFPLQLRLAERSVCHRAVLIGNASHALHPIAGQGFNLGVRDAQVLAKVCAGQTDPGAFNVLSAYQQQRQQDYKAIIGFTDTLVRTFSNQHLPLVVGRNLALFGLAHCSLLRSRVADQSMGIAV</sequence>
<comment type="caution">
    <text evidence="9">The sequence shown here is derived from an EMBL/GenBank/DDBJ whole genome shotgun (WGS) entry which is preliminary data.</text>
</comment>
<evidence type="ECO:0000256" key="3">
    <source>
        <dbReference type="ARBA" id="ARBA00005349"/>
    </source>
</evidence>
<dbReference type="Proteomes" id="UP000287996">
    <property type="component" value="Unassembled WGS sequence"/>
</dbReference>
<dbReference type="InterPro" id="IPR051205">
    <property type="entry name" value="UbiH/COQ6_monooxygenase"/>
</dbReference>
<dbReference type="RefSeq" id="WP_126841334.1">
    <property type="nucleotide sequence ID" value="NZ_PIQH01000003.1"/>
</dbReference>
<dbReference type="NCBIfam" id="NF004356">
    <property type="entry name" value="PRK05732.1"/>
    <property type="match status" value="1"/>
</dbReference>
<keyword evidence="10" id="KW-1185">Reference proteome</keyword>
<dbReference type="GO" id="GO:0006744">
    <property type="term" value="P:ubiquinone biosynthetic process"/>
    <property type="evidence" value="ECO:0007669"/>
    <property type="project" value="UniProtKB-UniPathway"/>
</dbReference>
<evidence type="ECO:0000256" key="7">
    <source>
        <dbReference type="ARBA" id="ARBA00023033"/>
    </source>
</evidence>
<evidence type="ECO:0000256" key="1">
    <source>
        <dbReference type="ARBA" id="ARBA00001974"/>
    </source>
</evidence>
<dbReference type="GO" id="GO:0008681">
    <property type="term" value="F:2-octaprenyl-6-methoxyphenol hydroxylase activity"/>
    <property type="evidence" value="ECO:0007669"/>
    <property type="project" value="InterPro"/>
</dbReference>
<accession>A0A432ZSF1</accession>
<dbReference type="SUPFAM" id="SSF51905">
    <property type="entry name" value="FAD/NAD(P)-binding domain"/>
    <property type="match status" value="1"/>
</dbReference>
<dbReference type="GO" id="GO:0071949">
    <property type="term" value="F:FAD binding"/>
    <property type="evidence" value="ECO:0007669"/>
    <property type="project" value="InterPro"/>
</dbReference>
<dbReference type="InterPro" id="IPR002938">
    <property type="entry name" value="FAD-bd"/>
</dbReference>
<reference evidence="9 10" key="1">
    <citation type="journal article" date="2011" name="Front. Microbiol.">
        <title>Genomic signatures of strain selection and enhancement in Bacillus atrophaeus var. globigii, a historical biowarfare simulant.</title>
        <authorList>
            <person name="Gibbons H.S."/>
            <person name="Broomall S.M."/>
            <person name="McNew L.A."/>
            <person name="Daligault H."/>
            <person name="Chapman C."/>
            <person name="Bruce D."/>
            <person name="Karavis M."/>
            <person name="Krepps M."/>
            <person name="McGregor P.A."/>
            <person name="Hong C."/>
            <person name="Park K.H."/>
            <person name="Akmal A."/>
            <person name="Feldman A."/>
            <person name="Lin J.S."/>
            <person name="Chang W.E."/>
            <person name="Higgs B.W."/>
            <person name="Demirev P."/>
            <person name="Lindquist J."/>
            <person name="Liem A."/>
            <person name="Fochler E."/>
            <person name="Read T.D."/>
            <person name="Tapia R."/>
            <person name="Johnson S."/>
            <person name="Bishop-Lilly K.A."/>
            <person name="Detter C."/>
            <person name="Han C."/>
            <person name="Sozhamannan S."/>
            <person name="Rosenzweig C.N."/>
            <person name="Skowronski E.W."/>
        </authorList>
    </citation>
    <scope>NUCLEOTIDE SEQUENCE [LARGE SCALE GENOMIC DNA]</scope>
    <source>
        <strain evidence="9 10">CC-PW-9</strain>
    </source>
</reference>
<dbReference type="PANTHER" id="PTHR43876">
    <property type="entry name" value="UBIQUINONE BIOSYNTHESIS MONOOXYGENASE COQ6, MITOCHONDRIAL"/>
    <property type="match status" value="1"/>
</dbReference>
<keyword evidence="4" id="KW-0285">Flavoprotein</keyword>
<dbReference type="InterPro" id="IPR011295">
    <property type="entry name" value="UbiH"/>
</dbReference>
<comment type="pathway">
    <text evidence="2">Cofactor biosynthesis; ubiquinone biosynthesis.</text>
</comment>
<dbReference type="UniPathway" id="UPA00232"/>
<dbReference type="PROSITE" id="PS01304">
    <property type="entry name" value="UBIH"/>
    <property type="match status" value="1"/>
</dbReference>
<protein>
    <submittedName>
        <fullName evidence="9">2-octaprenyl-6-methoxyphenyl hydroxylase</fullName>
    </submittedName>
</protein>
<evidence type="ECO:0000256" key="2">
    <source>
        <dbReference type="ARBA" id="ARBA00004749"/>
    </source>
</evidence>
<dbReference type="PANTHER" id="PTHR43876:SF8">
    <property type="entry name" value="2-OCTAPRENYL-6-METHOXYPHENOL HYDROXYLASE"/>
    <property type="match status" value="1"/>
</dbReference>
<comment type="similarity">
    <text evidence="3">Belongs to the UbiH/COQ6 family.</text>
</comment>
<organism evidence="9 10">
    <name type="scientific">Idiomarina tyrosinivorans</name>
    <dbReference type="NCBI Taxonomy" id="1445662"/>
    <lineage>
        <taxon>Bacteria</taxon>
        <taxon>Pseudomonadati</taxon>
        <taxon>Pseudomonadota</taxon>
        <taxon>Gammaproteobacteria</taxon>
        <taxon>Alteromonadales</taxon>
        <taxon>Idiomarinaceae</taxon>
        <taxon>Idiomarina</taxon>
    </lineage>
</organism>
<evidence type="ECO:0000313" key="9">
    <source>
        <dbReference type="EMBL" id="RUO80803.1"/>
    </source>
</evidence>
<dbReference type="Gene3D" id="3.50.50.60">
    <property type="entry name" value="FAD/NAD(P)-binding domain"/>
    <property type="match status" value="2"/>
</dbReference>
<evidence type="ECO:0000313" key="10">
    <source>
        <dbReference type="Proteomes" id="UP000287996"/>
    </source>
</evidence>
<dbReference type="InterPro" id="IPR036188">
    <property type="entry name" value="FAD/NAD-bd_sf"/>
</dbReference>
<evidence type="ECO:0000256" key="4">
    <source>
        <dbReference type="ARBA" id="ARBA00022630"/>
    </source>
</evidence>
<evidence type="ECO:0000256" key="6">
    <source>
        <dbReference type="ARBA" id="ARBA00023002"/>
    </source>
</evidence>
<evidence type="ECO:0000259" key="8">
    <source>
        <dbReference type="Pfam" id="PF01494"/>
    </source>
</evidence>
<dbReference type="NCBIfam" id="TIGR01988">
    <property type="entry name" value="Ubi-OHases"/>
    <property type="match status" value="1"/>
</dbReference>
<dbReference type="OrthoDB" id="9769565at2"/>
<dbReference type="InterPro" id="IPR010971">
    <property type="entry name" value="UbiH/COQ6"/>
</dbReference>